<sequence>MKWTATLGMDIVETIEAKSRAKAKQKAITLIANKLQIEYDEFGESAEVTYEGIKHEDEDDDDELKTIFIIHDSDIHTLIKQLLLKQLRIKKQR</sequence>
<accession>X0ZKE0</accession>
<dbReference type="EMBL" id="BARS01050473">
    <property type="protein sequence ID" value="GAG48766.1"/>
    <property type="molecule type" value="Genomic_DNA"/>
</dbReference>
<protein>
    <submittedName>
        <fullName evidence="1">Uncharacterized protein</fullName>
    </submittedName>
</protein>
<comment type="caution">
    <text evidence="1">The sequence shown here is derived from an EMBL/GenBank/DDBJ whole genome shotgun (WGS) entry which is preliminary data.</text>
</comment>
<proteinExistence type="predicted"/>
<reference evidence="1" key="1">
    <citation type="journal article" date="2014" name="Front. Microbiol.">
        <title>High frequency of phylogenetically diverse reductive dehalogenase-homologous genes in deep subseafloor sedimentary metagenomes.</title>
        <authorList>
            <person name="Kawai M."/>
            <person name="Futagami T."/>
            <person name="Toyoda A."/>
            <person name="Takaki Y."/>
            <person name="Nishi S."/>
            <person name="Hori S."/>
            <person name="Arai W."/>
            <person name="Tsubouchi T."/>
            <person name="Morono Y."/>
            <person name="Uchiyama I."/>
            <person name="Ito T."/>
            <person name="Fujiyama A."/>
            <person name="Inagaki F."/>
            <person name="Takami H."/>
        </authorList>
    </citation>
    <scope>NUCLEOTIDE SEQUENCE</scope>
    <source>
        <strain evidence="1">Expedition CK06-06</strain>
    </source>
</reference>
<evidence type="ECO:0000313" key="1">
    <source>
        <dbReference type="EMBL" id="GAG48766.1"/>
    </source>
</evidence>
<dbReference type="AlphaFoldDB" id="X0ZKE0"/>
<name>X0ZKE0_9ZZZZ</name>
<organism evidence="1">
    <name type="scientific">marine sediment metagenome</name>
    <dbReference type="NCBI Taxonomy" id="412755"/>
    <lineage>
        <taxon>unclassified sequences</taxon>
        <taxon>metagenomes</taxon>
        <taxon>ecological metagenomes</taxon>
    </lineage>
</organism>
<gene>
    <name evidence="1" type="ORF">S01H1_75345</name>
</gene>